<dbReference type="InterPro" id="IPR003715">
    <property type="entry name" value="Poly_export_N"/>
</dbReference>
<proteinExistence type="predicted"/>
<name>A0A1I5HKY0_9BACT</name>
<dbReference type="Gene3D" id="3.30.1950.10">
    <property type="entry name" value="wza like domain"/>
    <property type="match status" value="1"/>
</dbReference>
<evidence type="ECO:0000313" key="4">
    <source>
        <dbReference type="EMBL" id="SFO48927.1"/>
    </source>
</evidence>
<organism evidence="4 5">
    <name type="scientific">Algoriphagus ornithinivorans</name>
    <dbReference type="NCBI Taxonomy" id="226506"/>
    <lineage>
        <taxon>Bacteria</taxon>
        <taxon>Pseudomonadati</taxon>
        <taxon>Bacteroidota</taxon>
        <taxon>Cytophagia</taxon>
        <taxon>Cytophagales</taxon>
        <taxon>Cyclobacteriaceae</taxon>
        <taxon>Algoriphagus</taxon>
    </lineage>
</organism>
<feature type="domain" description="Polysaccharide export protein N-terminal" evidence="3">
    <location>
        <begin position="52"/>
        <end position="154"/>
    </location>
</feature>
<dbReference type="InterPro" id="IPR049712">
    <property type="entry name" value="Poly_export"/>
</dbReference>
<dbReference type="PANTHER" id="PTHR33619:SF3">
    <property type="entry name" value="POLYSACCHARIDE EXPORT PROTEIN GFCE-RELATED"/>
    <property type="match status" value="1"/>
</dbReference>
<dbReference type="AlphaFoldDB" id="A0A1I5HKY0"/>
<accession>A0A1I5HKY0</accession>
<dbReference type="STRING" id="226506.SAMN04488519_107112"/>
<evidence type="ECO:0000313" key="5">
    <source>
        <dbReference type="Proteomes" id="UP000199564"/>
    </source>
</evidence>
<evidence type="ECO:0000256" key="2">
    <source>
        <dbReference type="SAM" id="Phobius"/>
    </source>
</evidence>
<keyword evidence="2" id="KW-1133">Transmembrane helix</keyword>
<keyword evidence="1" id="KW-0732">Signal</keyword>
<dbReference type="Gene3D" id="3.10.560.10">
    <property type="entry name" value="Outer membrane lipoprotein wza domain like"/>
    <property type="match status" value="1"/>
</dbReference>
<feature type="transmembrane region" description="Helical" evidence="2">
    <location>
        <begin position="253"/>
        <end position="274"/>
    </location>
</feature>
<dbReference type="EMBL" id="FOVW01000007">
    <property type="protein sequence ID" value="SFO48927.1"/>
    <property type="molecule type" value="Genomic_DNA"/>
</dbReference>
<dbReference type="Pfam" id="PF02563">
    <property type="entry name" value="Poly_export"/>
    <property type="match status" value="1"/>
</dbReference>
<dbReference type="GO" id="GO:0015159">
    <property type="term" value="F:polysaccharide transmembrane transporter activity"/>
    <property type="evidence" value="ECO:0007669"/>
    <property type="project" value="InterPro"/>
</dbReference>
<dbReference type="PROSITE" id="PS51257">
    <property type="entry name" value="PROKAR_LIPOPROTEIN"/>
    <property type="match status" value="1"/>
</dbReference>
<dbReference type="PANTHER" id="PTHR33619">
    <property type="entry name" value="POLYSACCHARIDE EXPORT PROTEIN GFCE-RELATED"/>
    <property type="match status" value="1"/>
</dbReference>
<evidence type="ECO:0000256" key="1">
    <source>
        <dbReference type="ARBA" id="ARBA00022729"/>
    </source>
</evidence>
<protein>
    <submittedName>
        <fullName evidence="4">Polysaccharide export outer membrane protein</fullName>
    </submittedName>
</protein>
<dbReference type="Proteomes" id="UP000199564">
    <property type="component" value="Unassembled WGS sequence"/>
</dbReference>
<keyword evidence="5" id="KW-1185">Reference proteome</keyword>
<sequence length="276" mass="30812">MSFKINQLFFSLLLLFLLGSCISNKRIIYMQDLGKDSEAHMSSDERMGYKFEEYLLQSFDIVEINIKTTSPELNELLSVVNIDNNAGAAMMGGGGGQGGDVFFMNGYTLDENGKVELPLIGEVELVGKTTAEAKSIIEDKVRKYVNEDEFFVRVRLGGIRFSALGEFNSSGKMTILQNRVTIFEAIAAAGDLTILAKRNNLVLLRQYPDGSQIHRINLNDKNLLSSEFYFIRPNDVLYAEPLKVREVGTATNFIQTLTLVTSMITAFALITTFVRN</sequence>
<gene>
    <name evidence="4" type="ORF">SAMN04488519_107112</name>
</gene>
<evidence type="ECO:0000259" key="3">
    <source>
        <dbReference type="Pfam" id="PF02563"/>
    </source>
</evidence>
<keyword evidence="2" id="KW-0812">Transmembrane</keyword>
<reference evidence="5" key="1">
    <citation type="submission" date="2016-10" db="EMBL/GenBank/DDBJ databases">
        <authorList>
            <person name="Varghese N."/>
            <person name="Submissions S."/>
        </authorList>
    </citation>
    <scope>NUCLEOTIDE SEQUENCE [LARGE SCALE GENOMIC DNA]</scope>
    <source>
        <strain evidence="5">DSM 15282</strain>
    </source>
</reference>
<keyword evidence="2" id="KW-0472">Membrane</keyword>